<evidence type="ECO:0000256" key="2">
    <source>
        <dbReference type="ARBA" id="ARBA00009085"/>
    </source>
</evidence>
<comment type="similarity">
    <text evidence="2 7">Belongs to the peptidase C19 family.</text>
</comment>
<dbReference type="PROSITE" id="PS00972">
    <property type="entry name" value="USP_1"/>
    <property type="match status" value="1"/>
</dbReference>
<dbReference type="CDD" id="cd02674">
    <property type="entry name" value="Peptidase_C19R"/>
    <property type="match status" value="1"/>
</dbReference>
<feature type="domain" description="USP" evidence="8">
    <location>
        <begin position="55"/>
        <end position="609"/>
    </location>
</feature>
<reference evidence="9 10" key="1">
    <citation type="submission" date="2016-11" db="EMBL/GenBank/DDBJ databases">
        <title>The macronuclear genome of Stentor coeruleus: a giant cell with tiny introns.</title>
        <authorList>
            <person name="Slabodnick M."/>
            <person name="Ruby J.G."/>
            <person name="Reiff S.B."/>
            <person name="Swart E.C."/>
            <person name="Gosai S."/>
            <person name="Prabakaran S."/>
            <person name="Witkowska E."/>
            <person name="Larue G.E."/>
            <person name="Fisher S."/>
            <person name="Freeman R.M."/>
            <person name="Gunawardena J."/>
            <person name="Chu W."/>
            <person name="Stover N.A."/>
            <person name="Gregory B.D."/>
            <person name="Nowacki M."/>
            <person name="Derisi J."/>
            <person name="Roy S.W."/>
            <person name="Marshall W.F."/>
            <person name="Sood P."/>
        </authorList>
    </citation>
    <scope>NUCLEOTIDE SEQUENCE [LARGE SCALE GENOMIC DNA]</scope>
    <source>
        <strain evidence="9">WM001</strain>
    </source>
</reference>
<dbReference type="GO" id="GO:0006508">
    <property type="term" value="P:proteolysis"/>
    <property type="evidence" value="ECO:0007669"/>
    <property type="project" value="UniProtKB-KW"/>
</dbReference>
<dbReference type="GO" id="GO:0016579">
    <property type="term" value="P:protein deubiquitination"/>
    <property type="evidence" value="ECO:0007669"/>
    <property type="project" value="InterPro"/>
</dbReference>
<dbReference type="Proteomes" id="UP000187209">
    <property type="component" value="Unassembled WGS sequence"/>
</dbReference>
<dbReference type="PROSITE" id="PS00973">
    <property type="entry name" value="USP_2"/>
    <property type="match status" value="1"/>
</dbReference>
<dbReference type="InterPro" id="IPR018200">
    <property type="entry name" value="USP_CS"/>
</dbReference>
<protein>
    <recommendedName>
        <fullName evidence="7">Ubiquitin carboxyl-terminal hydrolase</fullName>
        <ecNumber evidence="7">3.4.19.12</ecNumber>
    </recommendedName>
</protein>
<evidence type="ECO:0000256" key="5">
    <source>
        <dbReference type="ARBA" id="ARBA00022801"/>
    </source>
</evidence>
<dbReference type="AlphaFoldDB" id="A0A1R2C752"/>
<dbReference type="Pfam" id="PF00443">
    <property type="entry name" value="UCH"/>
    <property type="match status" value="1"/>
</dbReference>
<keyword evidence="5 7" id="KW-0378">Hydrolase</keyword>
<evidence type="ECO:0000256" key="4">
    <source>
        <dbReference type="ARBA" id="ARBA00022786"/>
    </source>
</evidence>
<dbReference type="InterPro" id="IPR038765">
    <property type="entry name" value="Papain-like_cys_pep_sf"/>
</dbReference>
<keyword evidence="4 7" id="KW-0833">Ubl conjugation pathway</keyword>
<dbReference type="EMBL" id="MPUH01000258">
    <property type="protein sequence ID" value="OMJ84800.1"/>
    <property type="molecule type" value="Genomic_DNA"/>
</dbReference>
<dbReference type="Gene3D" id="3.90.70.10">
    <property type="entry name" value="Cysteine proteinases"/>
    <property type="match status" value="2"/>
</dbReference>
<keyword evidence="3 7" id="KW-0645">Protease</keyword>
<comment type="catalytic activity">
    <reaction evidence="1 7">
        <text>Thiol-dependent hydrolysis of ester, thioester, amide, peptide and isopeptide bonds formed by the C-terminal Gly of ubiquitin (a 76-residue protein attached to proteins as an intracellular targeting signal).</text>
        <dbReference type="EC" id="3.4.19.12"/>
    </reaction>
</comment>
<dbReference type="PANTHER" id="PTHR21646:SF24">
    <property type="entry name" value="UBIQUITIN CARBOXYL-TERMINAL HYDROLASE"/>
    <property type="match status" value="1"/>
</dbReference>
<dbReference type="SUPFAM" id="SSF54001">
    <property type="entry name" value="Cysteine proteinases"/>
    <property type="match status" value="1"/>
</dbReference>
<evidence type="ECO:0000256" key="6">
    <source>
        <dbReference type="ARBA" id="ARBA00022807"/>
    </source>
</evidence>
<dbReference type="OrthoDB" id="265776at2759"/>
<name>A0A1R2C752_9CILI</name>
<dbReference type="InterPro" id="IPR001394">
    <property type="entry name" value="Peptidase_C19_UCH"/>
</dbReference>
<dbReference type="PROSITE" id="PS50235">
    <property type="entry name" value="USP_3"/>
    <property type="match status" value="1"/>
</dbReference>
<dbReference type="PANTHER" id="PTHR21646">
    <property type="entry name" value="UBIQUITIN CARBOXYL-TERMINAL HYDROLASE"/>
    <property type="match status" value="1"/>
</dbReference>
<gene>
    <name evidence="9" type="ORF">SteCoe_14056</name>
</gene>
<dbReference type="EC" id="3.4.19.12" evidence="7"/>
<keyword evidence="10" id="KW-1185">Reference proteome</keyword>
<dbReference type="InterPro" id="IPR028889">
    <property type="entry name" value="USP"/>
</dbReference>
<dbReference type="InterPro" id="IPR050185">
    <property type="entry name" value="Ub_carboxyl-term_hydrolase"/>
</dbReference>
<accession>A0A1R2C752</accession>
<keyword evidence="6 7" id="KW-0788">Thiol protease</keyword>
<evidence type="ECO:0000256" key="3">
    <source>
        <dbReference type="ARBA" id="ARBA00022670"/>
    </source>
</evidence>
<sequence>MQLSEHKVQCKEPKRKFRIFNIFSCFCRPKNVSDTDDDMIKPLPSSFQTKSSKFVGLHNLGNTCFMNSALQCLIHTTILTSYFTSGAYKNKLNKINPLGTKGRLADAYAEMLISMQGTTENAIAPWKLKKTIAQFAPQFLGHSQHDSQELLLFLISGIHEDLNQVYKKPNYENDVKEGSDQDMAQESWNRHVSHNQSIIVELMHGQYKSTLHCPNCKKFSYAFDPFSCLSLPIPQNTQKKIQTVFIPFNASTEIITNFTFITDSQTKIKDLVVKCLEYLKKGNGEVAVMNNQNGCPYQMQGETLLEEIRSVSILMFERPNGCKNFVLLNVYKENSYSLECYSRLVCLDIDDTYESLHNKVFDFFKPFFPKLSPEDNAYTLIAQGSYKLTYDPNRQNSCYFCKEKRCKGCDIPMIGRLVKCFYANESFFIINAIFLKSSKKTIEFTNLKKMTQAKLPQETTQRKSPTIYDCLNTFSLPETLHKNNLWYCPTCKTHVQATKKLELYKVPPILVIHFKRFKCYGTLREKLTIPIEFPIKDLDLSEHVINEEKPPLYDLYAVSNHFGALAGGHYTATVLDENSGKWYTCNDSEILETRDISEVASYVLFYKSRNLSNLIIKYS</sequence>
<evidence type="ECO:0000313" key="9">
    <source>
        <dbReference type="EMBL" id="OMJ84800.1"/>
    </source>
</evidence>
<evidence type="ECO:0000256" key="7">
    <source>
        <dbReference type="RuleBase" id="RU366025"/>
    </source>
</evidence>
<evidence type="ECO:0000256" key="1">
    <source>
        <dbReference type="ARBA" id="ARBA00000707"/>
    </source>
</evidence>
<proteinExistence type="inferred from homology"/>
<evidence type="ECO:0000259" key="8">
    <source>
        <dbReference type="PROSITE" id="PS50235"/>
    </source>
</evidence>
<dbReference type="GO" id="GO:0004843">
    <property type="term" value="F:cysteine-type deubiquitinase activity"/>
    <property type="evidence" value="ECO:0007669"/>
    <property type="project" value="UniProtKB-UniRule"/>
</dbReference>
<comment type="caution">
    <text evidence="9">The sequence shown here is derived from an EMBL/GenBank/DDBJ whole genome shotgun (WGS) entry which is preliminary data.</text>
</comment>
<organism evidence="9 10">
    <name type="scientific">Stentor coeruleus</name>
    <dbReference type="NCBI Taxonomy" id="5963"/>
    <lineage>
        <taxon>Eukaryota</taxon>
        <taxon>Sar</taxon>
        <taxon>Alveolata</taxon>
        <taxon>Ciliophora</taxon>
        <taxon>Postciliodesmatophora</taxon>
        <taxon>Heterotrichea</taxon>
        <taxon>Heterotrichida</taxon>
        <taxon>Stentoridae</taxon>
        <taxon>Stentor</taxon>
    </lineage>
</organism>
<evidence type="ECO:0000313" key="10">
    <source>
        <dbReference type="Proteomes" id="UP000187209"/>
    </source>
</evidence>